<proteinExistence type="predicted"/>
<feature type="domain" description="HTH cro/C1-type" evidence="1">
    <location>
        <begin position="12"/>
        <end position="67"/>
    </location>
</feature>
<name>A0ABV8KIB7_9ACTN</name>
<protein>
    <submittedName>
        <fullName evidence="2">Helix-turn-helix domain-containing protein</fullName>
    </submittedName>
</protein>
<dbReference type="RefSeq" id="WP_377543153.1">
    <property type="nucleotide sequence ID" value="NZ_JBHSBN010000004.1"/>
</dbReference>
<reference evidence="3" key="1">
    <citation type="journal article" date="2019" name="Int. J. Syst. Evol. Microbiol.">
        <title>The Global Catalogue of Microorganisms (GCM) 10K type strain sequencing project: providing services to taxonomists for standard genome sequencing and annotation.</title>
        <authorList>
            <consortium name="The Broad Institute Genomics Platform"/>
            <consortium name="The Broad Institute Genome Sequencing Center for Infectious Disease"/>
            <person name="Wu L."/>
            <person name="Ma J."/>
        </authorList>
    </citation>
    <scope>NUCLEOTIDE SEQUENCE [LARGE SCALE GENOMIC DNA]</scope>
    <source>
        <strain evidence="3">2902at01</strain>
    </source>
</reference>
<dbReference type="InterPro" id="IPR010982">
    <property type="entry name" value="Lambda_DNA-bd_dom_sf"/>
</dbReference>
<evidence type="ECO:0000259" key="1">
    <source>
        <dbReference type="PROSITE" id="PS50943"/>
    </source>
</evidence>
<dbReference type="Gene3D" id="1.10.260.40">
    <property type="entry name" value="lambda repressor-like DNA-binding domains"/>
    <property type="match status" value="1"/>
</dbReference>
<comment type="caution">
    <text evidence="2">The sequence shown here is derived from an EMBL/GenBank/DDBJ whole genome shotgun (WGS) entry which is preliminary data.</text>
</comment>
<evidence type="ECO:0000313" key="2">
    <source>
        <dbReference type="EMBL" id="MFC4105837.1"/>
    </source>
</evidence>
<sequence>MADDELPIGRRVAQWRTRRQMSQQMLADRLGRSKSWVDKVERGVRRLDKFSMIRSIAEVLRVDTSVLLSDQGAGTRSTDALGLAALRAALACHHVGERETPDPLPAGEPGRSVGHAWSAYQHAHYPQLVRMLPNLLGHLRRTPVIAGSTAGAGVFVQAYRITASVLVKLGEADLAWLAADRAMAAAGEDRLLAAVAAIPLGQALRAADNGRLAMAATIAAADRIATPTPHEGPPEELPLLGTLLAEAALSAAACGDASSVRELFDQAARIAVRVGERADRHRTGFGPASVEAARTAAAVELGDGRAAVRRHERLVTGRALNHLPVEHRAAHLVTAARAYLLVGDPTRAGRALVEADRTAPAEIRCRPVARTVIRAVLCGDPAPAGLAHLASLAGLLR</sequence>
<dbReference type="Pfam" id="PF13560">
    <property type="entry name" value="HTH_31"/>
    <property type="match status" value="1"/>
</dbReference>
<accession>A0ABV8KIB7</accession>
<dbReference type="Proteomes" id="UP001595868">
    <property type="component" value="Unassembled WGS sequence"/>
</dbReference>
<dbReference type="InterPro" id="IPR001387">
    <property type="entry name" value="Cro/C1-type_HTH"/>
</dbReference>
<gene>
    <name evidence="2" type="ORF">ACFOX0_07800</name>
</gene>
<dbReference type="SMART" id="SM00530">
    <property type="entry name" value="HTH_XRE"/>
    <property type="match status" value="1"/>
</dbReference>
<organism evidence="2 3">
    <name type="scientific">Micromonospora zhanjiangensis</name>
    <dbReference type="NCBI Taxonomy" id="1522057"/>
    <lineage>
        <taxon>Bacteria</taxon>
        <taxon>Bacillati</taxon>
        <taxon>Actinomycetota</taxon>
        <taxon>Actinomycetes</taxon>
        <taxon>Micromonosporales</taxon>
        <taxon>Micromonosporaceae</taxon>
        <taxon>Micromonospora</taxon>
    </lineage>
</organism>
<keyword evidence="3" id="KW-1185">Reference proteome</keyword>
<dbReference type="PROSITE" id="PS50943">
    <property type="entry name" value="HTH_CROC1"/>
    <property type="match status" value="1"/>
</dbReference>
<dbReference type="EMBL" id="JBHSBN010000004">
    <property type="protein sequence ID" value="MFC4105837.1"/>
    <property type="molecule type" value="Genomic_DNA"/>
</dbReference>
<evidence type="ECO:0000313" key="3">
    <source>
        <dbReference type="Proteomes" id="UP001595868"/>
    </source>
</evidence>
<dbReference type="SUPFAM" id="SSF47413">
    <property type="entry name" value="lambda repressor-like DNA-binding domains"/>
    <property type="match status" value="1"/>
</dbReference>
<dbReference type="CDD" id="cd00093">
    <property type="entry name" value="HTH_XRE"/>
    <property type="match status" value="1"/>
</dbReference>